<sequence>MVNNGTAYLFWLAFFFGLGGIQRFYLGKPISGVLYLCTLGFFGVGQLLDIALIPGMVDEKNTKYRALYGSPHQTAVPQVVVNVGEGYHNTTSPAFTELPTANTANKRLDVSVLKICRDLGGATMSDCVIETEADPEEIKAIVHRLSVDGLLSIDNREPDGAIIYHAV</sequence>
<evidence type="ECO:0000256" key="5">
    <source>
        <dbReference type="SAM" id="Phobius"/>
    </source>
</evidence>
<evidence type="ECO:0000256" key="3">
    <source>
        <dbReference type="ARBA" id="ARBA00022989"/>
    </source>
</evidence>
<evidence type="ECO:0000313" key="8">
    <source>
        <dbReference type="Proteomes" id="UP000248857"/>
    </source>
</evidence>
<feature type="transmembrane region" description="Helical" evidence="5">
    <location>
        <begin position="6"/>
        <end position="26"/>
    </location>
</feature>
<evidence type="ECO:0000259" key="6">
    <source>
        <dbReference type="Pfam" id="PF05154"/>
    </source>
</evidence>
<dbReference type="GO" id="GO:0016020">
    <property type="term" value="C:membrane"/>
    <property type="evidence" value="ECO:0007669"/>
    <property type="project" value="UniProtKB-SubCell"/>
</dbReference>
<organism evidence="7 8">
    <name type="scientific">Acaryochloris thomasi RCC1774</name>
    <dbReference type="NCBI Taxonomy" id="1764569"/>
    <lineage>
        <taxon>Bacteria</taxon>
        <taxon>Bacillati</taxon>
        <taxon>Cyanobacteriota</taxon>
        <taxon>Cyanophyceae</taxon>
        <taxon>Acaryochloridales</taxon>
        <taxon>Acaryochloridaceae</taxon>
        <taxon>Acaryochloris</taxon>
        <taxon>Acaryochloris thomasi</taxon>
    </lineage>
</organism>
<name>A0A2W1JV13_9CYAN</name>
<reference evidence="7 8" key="1">
    <citation type="journal article" date="2018" name="Sci. Rep.">
        <title>A novel species of the marine cyanobacterium Acaryochloris with a unique pigment content and lifestyle.</title>
        <authorList>
            <person name="Partensky F."/>
            <person name="Six C."/>
            <person name="Ratin M."/>
            <person name="Garczarek L."/>
            <person name="Vaulot D."/>
            <person name="Probert I."/>
            <person name="Calteau A."/>
            <person name="Gourvil P."/>
            <person name="Marie D."/>
            <person name="Grebert T."/>
            <person name="Bouchier C."/>
            <person name="Le Panse S."/>
            <person name="Gachenot M."/>
            <person name="Rodriguez F."/>
            <person name="Garrido J.L."/>
        </authorList>
    </citation>
    <scope>NUCLEOTIDE SEQUENCE [LARGE SCALE GENOMIC DNA]</scope>
    <source>
        <strain evidence="7 8">RCC1774</strain>
    </source>
</reference>
<dbReference type="OrthoDB" id="472871at2"/>
<dbReference type="AlphaFoldDB" id="A0A2W1JV13"/>
<keyword evidence="4 5" id="KW-0472">Membrane</keyword>
<dbReference type="PANTHER" id="PTHR21016:SF25">
    <property type="entry name" value="TM2 DOMAIN-CONTAINING PROTEIN DDB_G0277895-RELATED"/>
    <property type="match status" value="1"/>
</dbReference>
<gene>
    <name evidence="7" type="ORF">C1752_01958</name>
</gene>
<evidence type="ECO:0000256" key="1">
    <source>
        <dbReference type="ARBA" id="ARBA00004141"/>
    </source>
</evidence>
<comment type="subcellular location">
    <subcellularLocation>
        <location evidence="1">Membrane</location>
        <topology evidence="1">Multi-pass membrane protein</topology>
    </subcellularLocation>
</comment>
<dbReference type="Pfam" id="PF05154">
    <property type="entry name" value="TM2"/>
    <property type="match status" value="1"/>
</dbReference>
<dbReference type="InterPro" id="IPR050932">
    <property type="entry name" value="TM2D1-3-like"/>
</dbReference>
<dbReference type="PANTHER" id="PTHR21016">
    <property type="entry name" value="BETA-AMYLOID BINDING PROTEIN-RELATED"/>
    <property type="match status" value="1"/>
</dbReference>
<proteinExistence type="predicted"/>
<evidence type="ECO:0000256" key="4">
    <source>
        <dbReference type="ARBA" id="ARBA00023136"/>
    </source>
</evidence>
<comment type="caution">
    <text evidence="7">The sequence shown here is derived from an EMBL/GenBank/DDBJ whole genome shotgun (WGS) entry which is preliminary data.</text>
</comment>
<keyword evidence="3 5" id="KW-1133">Transmembrane helix</keyword>
<feature type="transmembrane region" description="Helical" evidence="5">
    <location>
        <begin position="33"/>
        <end position="57"/>
    </location>
</feature>
<accession>A0A2W1JV13</accession>
<dbReference type="EMBL" id="PQWO01000005">
    <property type="protein sequence ID" value="PZD73604.1"/>
    <property type="molecule type" value="Genomic_DNA"/>
</dbReference>
<keyword evidence="2 5" id="KW-0812">Transmembrane</keyword>
<dbReference type="Proteomes" id="UP000248857">
    <property type="component" value="Unassembled WGS sequence"/>
</dbReference>
<keyword evidence="8" id="KW-1185">Reference proteome</keyword>
<protein>
    <recommendedName>
        <fullName evidence="6">TM2 domain-containing protein</fullName>
    </recommendedName>
</protein>
<dbReference type="InterPro" id="IPR007829">
    <property type="entry name" value="TM2"/>
</dbReference>
<evidence type="ECO:0000313" key="7">
    <source>
        <dbReference type="EMBL" id="PZD73604.1"/>
    </source>
</evidence>
<dbReference type="RefSeq" id="WP_110985926.1">
    <property type="nucleotide sequence ID" value="NZ_CAWNWM010000005.1"/>
</dbReference>
<evidence type="ECO:0000256" key="2">
    <source>
        <dbReference type="ARBA" id="ARBA00022692"/>
    </source>
</evidence>
<feature type="domain" description="TM2" evidence="6">
    <location>
        <begin position="6"/>
        <end position="50"/>
    </location>
</feature>